<evidence type="ECO:0000313" key="4">
    <source>
        <dbReference type="Proteomes" id="UP000824089"/>
    </source>
</evidence>
<comment type="caution">
    <text evidence="3">The sequence shown here is derived from an EMBL/GenBank/DDBJ whole genome shotgun (WGS) entry which is preliminary data.</text>
</comment>
<name>A0A9D1LA21_9CLOT</name>
<dbReference type="PANTHER" id="PTHR37826:SF3">
    <property type="entry name" value="J DOMAIN-CONTAINING PROTEIN"/>
    <property type="match status" value="1"/>
</dbReference>
<proteinExistence type="predicted"/>
<keyword evidence="2" id="KW-0812">Transmembrane</keyword>
<feature type="region of interest" description="Disordered" evidence="1">
    <location>
        <begin position="42"/>
        <end position="63"/>
    </location>
</feature>
<organism evidence="3 4">
    <name type="scientific">Candidatus Egerieisoma faecipullorum</name>
    <dbReference type="NCBI Taxonomy" id="2840963"/>
    <lineage>
        <taxon>Bacteria</taxon>
        <taxon>Bacillati</taxon>
        <taxon>Bacillota</taxon>
        <taxon>Clostridia</taxon>
        <taxon>Eubacteriales</taxon>
        <taxon>Clostridiaceae</taxon>
        <taxon>Clostridiaceae incertae sedis</taxon>
        <taxon>Candidatus Egerieisoma</taxon>
    </lineage>
</organism>
<evidence type="ECO:0000313" key="3">
    <source>
        <dbReference type="EMBL" id="HIU28837.1"/>
    </source>
</evidence>
<reference evidence="3" key="2">
    <citation type="journal article" date="2021" name="PeerJ">
        <title>Extensive microbial diversity within the chicken gut microbiome revealed by metagenomics and culture.</title>
        <authorList>
            <person name="Gilroy R."/>
            <person name="Ravi A."/>
            <person name="Getino M."/>
            <person name="Pursley I."/>
            <person name="Horton D.L."/>
            <person name="Alikhan N.F."/>
            <person name="Baker D."/>
            <person name="Gharbi K."/>
            <person name="Hall N."/>
            <person name="Watson M."/>
            <person name="Adriaenssens E.M."/>
            <person name="Foster-Nyarko E."/>
            <person name="Jarju S."/>
            <person name="Secka A."/>
            <person name="Antonio M."/>
            <person name="Oren A."/>
            <person name="Chaudhuri R.R."/>
            <person name="La Ragione R."/>
            <person name="Hildebrand F."/>
            <person name="Pallen M.J."/>
        </authorList>
    </citation>
    <scope>NUCLEOTIDE SEQUENCE</scope>
    <source>
        <strain evidence="3">CHK195-4489</strain>
    </source>
</reference>
<dbReference type="Proteomes" id="UP000824089">
    <property type="component" value="Unassembled WGS sequence"/>
</dbReference>
<evidence type="ECO:0008006" key="5">
    <source>
        <dbReference type="Google" id="ProtNLM"/>
    </source>
</evidence>
<evidence type="ECO:0000256" key="2">
    <source>
        <dbReference type="SAM" id="Phobius"/>
    </source>
</evidence>
<protein>
    <recommendedName>
        <fullName evidence="5">DNA-directed RNA polymerase subunit P</fullName>
    </recommendedName>
</protein>
<reference evidence="3" key="1">
    <citation type="submission" date="2020-10" db="EMBL/GenBank/DDBJ databases">
        <authorList>
            <person name="Gilroy R."/>
        </authorList>
    </citation>
    <scope>NUCLEOTIDE SEQUENCE</scope>
    <source>
        <strain evidence="3">CHK195-4489</strain>
    </source>
</reference>
<feature type="transmembrane region" description="Helical" evidence="2">
    <location>
        <begin position="336"/>
        <end position="358"/>
    </location>
</feature>
<dbReference type="Gene3D" id="2.20.28.30">
    <property type="entry name" value="RNA polymerase ii, chain L"/>
    <property type="match status" value="2"/>
</dbReference>
<dbReference type="PANTHER" id="PTHR37826">
    <property type="entry name" value="FLOTILLIN BAND_7_5 DOMAIN PROTEIN"/>
    <property type="match status" value="1"/>
</dbReference>
<dbReference type="EMBL" id="DVMM01000018">
    <property type="protein sequence ID" value="HIU28837.1"/>
    <property type="molecule type" value="Genomic_DNA"/>
</dbReference>
<keyword evidence="2" id="KW-1133">Transmembrane helix</keyword>
<sequence>MSETMRYKCPCCDGEIIFDSTTQKMKCPYCENTFDAETLREYDEETGSVPEEKTEWEQSGGAEWSEAEQSDVVSYTCASCGGEIIGDRSTAATSCPYCGNPVIMKGQFAGALRPDWVIPFKLDKNAAKAALGRHLQGKRLLPKLFKDKNRIEEIKGIYVPFWLFDCNTDASVRYRATRTRFWSDRNYNYVETSHFLLVREGSVSFSCVPVDGSSKMPDALMEAIEPYDYKEAVDFQTAYLSGFFAERYDVASEGAAERVNERIRRSTEELFRDTANGYETCVTQNSSVCFSNGRIRYALLPVWLLNTKYNGKIYTFAMNGQTGKLIGDLPMDKGAFWRWFTGITAGVGAAVMLLLCLLM</sequence>
<gene>
    <name evidence="3" type="ORF">IAD50_00920</name>
</gene>
<evidence type="ECO:0000256" key="1">
    <source>
        <dbReference type="SAM" id="MobiDB-lite"/>
    </source>
</evidence>
<dbReference type="AlphaFoldDB" id="A0A9D1LA21"/>
<accession>A0A9D1LA21</accession>
<keyword evidence="2" id="KW-0472">Membrane</keyword>